<feature type="region of interest" description="Disordered" evidence="1">
    <location>
        <begin position="575"/>
        <end position="603"/>
    </location>
</feature>
<name>A0A9P8EUN1_AURME</name>
<dbReference type="SUPFAM" id="SSF50978">
    <property type="entry name" value="WD40 repeat-like"/>
    <property type="match status" value="2"/>
</dbReference>
<dbReference type="OrthoDB" id="8883818at2759"/>
<dbReference type="GO" id="GO:0034455">
    <property type="term" value="C:t-UTP complex"/>
    <property type="evidence" value="ECO:0007669"/>
    <property type="project" value="TreeGrafter"/>
</dbReference>
<feature type="compositionally biased region" description="Low complexity" evidence="1">
    <location>
        <begin position="577"/>
        <end position="587"/>
    </location>
</feature>
<dbReference type="Gene3D" id="2.130.10.10">
    <property type="entry name" value="YVTN repeat-like/Quinoprotein amine dehydrogenase"/>
    <property type="match status" value="3"/>
</dbReference>
<dbReference type="EMBL" id="JAHFXF010000051">
    <property type="protein sequence ID" value="KAG9698555.1"/>
    <property type="molecule type" value="Genomic_DNA"/>
</dbReference>
<dbReference type="PANTHER" id="PTHR44163">
    <property type="entry name" value="U3 SMALL NUCLEOLAR RNA-ASSOCIATED PROTEIN 4 HOMOLOG"/>
    <property type="match status" value="1"/>
</dbReference>
<dbReference type="Proteomes" id="UP000779574">
    <property type="component" value="Unassembled WGS sequence"/>
</dbReference>
<feature type="compositionally biased region" description="Basic and acidic residues" evidence="1">
    <location>
        <begin position="778"/>
        <end position="788"/>
    </location>
</feature>
<evidence type="ECO:0000256" key="1">
    <source>
        <dbReference type="SAM" id="MobiDB-lite"/>
    </source>
</evidence>
<dbReference type="InterPro" id="IPR015943">
    <property type="entry name" value="WD40/YVTN_repeat-like_dom_sf"/>
</dbReference>
<dbReference type="InterPro" id="IPR046351">
    <property type="entry name" value="UTP4"/>
</dbReference>
<comment type="caution">
    <text evidence="2">The sequence shown here is derived from an EMBL/GenBank/DDBJ whole genome shotgun (WGS) entry which is preliminary data.</text>
</comment>
<dbReference type="Pfam" id="PF00400">
    <property type="entry name" value="WD40"/>
    <property type="match status" value="1"/>
</dbReference>
<feature type="region of interest" description="Disordered" evidence="1">
    <location>
        <begin position="637"/>
        <end position="667"/>
    </location>
</feature>
<evidence type="ECO:0000313" key="3">
    <source>
        <dbReference type="Proteomes" id="UP000779574"/>
    </source>
</evidence>
<dbReference type="PANTHER" id="PTHR44163:SF1">
    <property type="entry name" value="U3 SMALL NUCLEOLAR RNA-ASSOCIATED PROTEIN 4 HOMOLOG"/>
    <property type="match status" value="1"/>
</dbReference>
<proteinExistence type="predicted"/>
<dbReference type="AlphaFoldDB" id="A0A9P8EUN1"/>
<dbReference type="InterPro" id="IPR036322">
    <property type="entry name" value="WD40_repeat_dom_sf"/>
</dbReference>
<reference evidence="2" key="2">
    <citation type="submission" date="2021-08" db="EMBL/GenBank/DDBJ databases">
        <authorList>
            <person name="Gostincar C."/>
            <person name="Sun X."/>
            <person name="Song Z."/>
            <person name="Gunde-Cimerman N."/>
        </authorList>
    </citation>
    <scope>NUCLEOTIDE SEQUENCE</scope>
    <source>
        <strain evidence="2">EXF-9911</strain>
    </source>
</reference>
<dbReference type="GO" id="GO:0032040">
    <property type="term" value="C:small-subunit processome"/>
    <property type="evidence" value="ECO:0007669"/>
    <property type="project" value="TreeGrafter"/>
</dbReference>
<feature type="region of interest" description="Disordered" evidence="1">
    <location>
        <begin position="758"/>
        <end position="810"/>
    </location>
</feature>
<dbReference type="SMART" id="SM00320">
    <property type="entry name" value="WD40"/>
    <property type="match status" value="6"/>
</dbReference>
<dbReference type="InterPro" id="IPR001680">
    <property type="entry name" value="WD40_rpt"/>
</dbReference>
<dbReference type="GO" id="GO:0000462">
    <property type="term" value="P:maturation of SSU-rRNA from tricistronic rRNA transcript (SSU-rRNA, 5.8S rRNA, LSU-rRNA)"/>
    <property type="evidence" value="ECO:0007669"/>
    <property type="project" value="InterPro"/>
</dbReference>
<gene>
    <name evidence="2" type="ORF">KCU76_g2156</name>
</gene>
<protein>
    <submittedName>
        <fullName evidence="2">WD40 repeat-like protein</fullName>
    </submittedName>
</protein>
<feature type="non-terminal residue" evidence="2">
    <location>
        <position position="1"/>
    </location>
</feature>
<feature type="compositionally biased region" description="Acidic residues" evidence="1">
    <location>
        <begin position="592"/>
        <end position="603"/>
    </location>
</feature>
<organism evidence="2 3">
    <name type="scientific">Aureobasidium melanogenum</name>
    <name type="common">Aureobasidium pullulans var. melanogenum</name>
    <dbReference type="NCBI Taxonomy" id="46634"/>
    <lineage>
        <taxon>Eukaryota</taxon>
        <taxon>Fungi</taxon>
        <taxon>Dikarya</taxon>
        <taxon>Ascomycota</taxon>
        <taxon>Pezizomycotina</taxon>
        <taxon>Dothideomycetes</taxon>
        <taxon>Dothideomycetidae</taxon>
        <taxon>Dothideales</taxon>
        <taxon>Saccotheciaceae</taxon>
        <taxon>Aureobasidium</taxon>
    </lineage>
</organism>
<evidence type="ECO:0000313" key="2">
    <source>
        <dbReference type="EMBL" id="KAG9698555.1"/>
    </source>
</evidence>
<reference evidence="2" key="1">
    <citation type="journal article" date="2021" name="J Fungi (Basel)">
        <title>Virulence traits and population genomics of the black yeast Aureobasidium melanogenum.</title>
        <authorList>
            <person name="Cernosa A."/>
            <person name="Sun X."/>
            <person name="Gostincar C."/>
            <person name="Fang C."/>
            <person name="Gunde-Cimerman N."/>
            <person name="Song Z."/>
        </authorList>
    </citation>
    <scope>NUCLEOTIDE SEQUENCE</scope>
    <source>
        <strain evidence="2">EXF-9911</strain>
    </source>
</reference>
<dbReference type="GO" id="GO:0003723">
    <property type="term" value="F:RNA binding"/>
    <property type="evidence" value="ECO:0007669"/>
    <property type="project" value="TreeGrafter"/>
</dbReference>
<dbReference type="GO" id="GO:0030686">
    <property type="term" value="C:90S preribosome"/>
    <property type="evidence" value="ECO:0007669"/>
    <property type="project" value="InterPro"/>
</dbReference>
<accession>A0A9P8EUN1</accession>
<sequence length="923" mass="101918">MDIHRSRFVAYPSSAINALSFSRSSDKNYTDPRPALKLALGRANGDIEIWSADKGNWVQESVFPGGSKRSVDALAWIQEPDDTDYEGHTILGQLRLFSIGSTAAVTEWDLATGKELRSSTGNFSEVWCFAAQPRWRPTKASREDEFRGQNLVAGTGDGTLAILSTDDNDLVFKRFLARGGNRKTRCMSVTWKDRDTVVAGFTDSTIRIYDARNGSLLRNLSLGAGIPGAPRDTLVWKVRCLPNGDIVSGDSNGQLKFWDGRTYTLSQSVHGHDSDCLDLVSSTDGTTVFSGGMDGRIAVYKLGGKEGEKRRWAKTSHRRMHEGDIKAMAVYDSKHMSVVLSGGLDTTPFVIPLRNFNKENHRRLPGLPQNPVLASCPQQRMLVSWAESEISIWRVYKQSPERIPVPEDTRKLLTRIQTDSKEAITSVAISPDASLLAVSTVDSVKLFHLSRTQDDREDRLRVRKIAAPETMAENGARLITFSPDGRWLAAVTPQSEVCLARVEDGSENKPTFLDANVELERQTRKATIQTGLKKYERTINRIAFSPDSAVLVASDLSGYLDSWVLEGHYDSTAPAMDTATKSSSGSDKGTDSDDDSDSDDEDETTIFYGQHWTDNQSGNLLPKLDSAPLVLSFQPLSPAQQEEPTTNGNPGVHPTRNNPHPQSHALPSTKSPLFVVTSHHQVYTFDVLTGRLTDWSRRNPTSVLPAEFQTIKDRAMGVVWDVNDARARAWLYGANWVGMLDLSQNYEPSSVLDEALEDGEDDISAQHTPSKKRKRRESNKWGKLAEQRKKAKGMGGAGDKAASGETKGVVDEIRRIEDGKAIELTNGTSHEQDLDDEEALDDAVGPLRRGNDDAEVDTNGGADGALAVTSTGRRKWWCTYRYRPILGMVAMGEKTPDADDEQPEAVLVERPLWDLPQLQELGK</sequence>